<gene>
    <name evidence="1" type="ORF">Tci_162726</name>
</gene>
<evidence type="ECO:0008006" key="2">
    <source>
        <dbReference type="Google" id="ProtNLM"/>
    </source>
</evidence>
<dbReference type="AlphaFoldDB" id="A0A699GRC2"/>
<organism evidence="1">
    <name type="scientific">Tanacetum cinerariifolium</name>
    <name type="common">Dalmatian daisy</name>
    <name type="synonym">Chrysanthemum cinerariifolium</name>
    <dbReference type="NCBI Taxonomy" id="118510"/>
    <lineage>
        <taxon>Eukaryota</taxon>
        <taxon>Viridiplantae</taxon>
        <taxon>Streptophyta</taxon>
        <taxon>Embryophyta</taxon>
        <taxon>Tracheophyta</taxon>
        <taxon>Spermatophyta</taxon>
        <taxon>Magnoliopsida</taxon>
        <taxon>eudicotyledons</taxon>
        <taxon>Gunneridae</taxon>
        <taxon>Pentapetalae</taxon>
        <taxon>asterids</taxon>
        <taxon>campanulids</taxon>
        <taxon>Asterales</taxon>
        <taxon>Asteraceae</taxon>
        <taxon>Asteroideae</taxon>
        <taxon>Anthemideae</taxon>
        <taxon>Anthemidinae</taxon>
        <taxon>Tanacetum</taxon>
    </lineage>
</organism>
<accession>A0A699GRC2</accession>
<dbReference type="InterPro" id="IPR036691">
    <property type="entry name" value="Endo/exonu/phosph_ase_sf"/>
</dbReference>
<dbReference type="SUPFAM" id="SSF56219">
    <property type="entry name" value="DNase I-like"/>
    <property type="match status" value="1"/>
</dbReference>
<dbReference type="EMBL" id="BKCJ010038294">
    <property type="protein sequence ID" value="GEV90749.1"/>
    <property type="molecule type" value="Genomic_DNA"/>
</dbReference>
<protein>
    <recommendedName>
        <fullName evidence="2">RNA-directed DNA polymerase, eukaryota</fullName>
    </recommendedName>
</protein>
<evidence type="ECO:0000313" key="1">
    <source>
        <dbReference type="EMBL" id="GEV90749.1"/>
    </source>
</evidence>
<sequence length="176" mass="19499">MFLGDPAMAEDSGGEDVLGGDFSESSNAWENVEPPLCLSLGLFKKVNHWDNHKRDWIKEIIAKNSLLFVGIQETKIETLDDSLIRYLWPNNFTAFVANGSMGASGGILTMWDSRVFLMELNVIDSNFVGVIGSWVGVSNRIGLINVYSPQASLQKGSLWLSIEAFISSHNVTRIIF</sequence>
<name>A0A699GRC2_TANCI</name>
<reference evidence="1" key="1">
    <citation type="journal article" date="2019" name="Sci. Rep.">
        <title>Draft genome of Tanacetum cinerariifolium, the natural source of mosquito coil.</title>
        <authorList>
            <person name="Yamashiro T."/>
            <person name="Shiraishi A."/>
            <person name="Satake H."/>
            <person name="Nakayama K."/>
        </authorList>
    </citation>
    <scope>NUCLEOTIDE SEQUENCE</scope>
</reference>
<comment type="caution">
    <text evidence="1">The sequence shown here is derived from an EMBL/GenBank/DDBJ whole genome shotgun (WGS) entry which is preliminary data.</text>
</comment>
<dbReference type="Gene3D" id="3.60.10.10">
    <property type="entry name" value="Endonuclease/exonuclease/phosphatase"/>
    <property type="match status" value="1"/>
</dbReference>
<proteinExistence type="predicted"/>